<dbReference type="InParanoid" id="A0A067MZD5"/>
<dbReference type="AlphaFoldDB" id="A0A067MZD5"/>
<keyword evidence="1" id="KW-1133">Transmembrane helix</keyword>
<keyword evidence="1" id="KW-0812">Transmembrane</keyword>
<keyword evidence="4" id="KW-1185">Reference proteome</keyword>
<feature type="chain" id="PRO_5001641755" evidence="2">
    <location>
        <begin position="20"/>
        <end position="134"/>
    </location>
</feature>
<feature type="signal peptide" evidence="2">
    <location>
        <begin position="1"/>
        <end position="19"/>
    </location>
</feature>
<keyword evidence="2" id="KW-0732">Signal</keyword>
<keyword evidence="1" id="KW-0472">Membrane</keyword>
<evidence type="ECO:0000256" key="1">
    <source>
        <dbReference type="SAM" id="Phobius"/>
    </source>
</evidence>
<evidence type="ECO:0000313" key="3">
    <source>
        <dbReference type="EMBL" id="KDQ17252.1"/>
    </source>
</evidence>
<accession>A0A067MZD5</accession>
<protein>
    <submittedName>
        <fullName evidence="3">Uncharacterized protein</fullName>
    </submittedName>
</protein>
<feature type="transmembrane region" description="Helical" evidence="1">
    <location>
        <begin position="100"/>
        <end position="119"/>
    </location>
</feature>
<evidence type="ECO:0000313" key="4">
    <source>
        <dbReference type="Proteomes" id="UP000027195"/>
    </source>
</evidence>
<dbReference type="OrthoDB" id="6353017at2759"/>
<sequence>MSARWISWALLHWDVGVRSTSIELVPYDYDHRAEDPDAVGPVAPHRAHTRQSIAESIPMKTARIVYFLLGVSVGLPWFALLTASPFFLTRLEGWRLQPAFVSYLVLVSFISEITVLALASSSAKRFQAVAARGC</sequence>
<reference evidence="4" key="1">
    <citation type="journal article" date="2014" name="Proc. Natl. Acad. Sci. U.S.A.">
        <title>Extensive sampling of basidiomycete genomes demonstrates inadequacy of the white-rot/brown-rot paradigm for wood decay fungi.</title>
        <authorList>
            <person name="Riley R."/>
            <person name="Salamov A.A."/>
            <person name="Brown D.W."/>
            <person name="Nagy L.G."/>
            <person name="Floudas D."/>
            <person name="Held B.W."/>
            <person name="Levasseur A."/>
            <person name="Lombard V."/>
            <person name="Morin E."/>
            <person name="Otillar R."/>
            <person name="Lindquist E.A."/>
            <person name="Sun H."/>
            <person name="LaButti K.M."/>
            <person name="Schmutz J."/>
            <person name="Jabbour D."/>
            <person name="Luo H."/>
            <person name="Baker S.E."/>
            <person name="Pisabarro A.G."/>
            <person name="Walton J.D."/>
            <person name="Blanchette R.A."/>
            <person name="Henrissat B."/>
            <person name="Martin F."/>
            <person name="Cullen D."/>
            <person name="Hibbett D.S."/>
            <person name="Grigoriev I.V."/>
        </authorList>
    </citation>
    <scope>NUCLEOTIDE SEQUENCE [LARGE SCALE GENOMIC DNA]</scope>
    <source>
        <strain evidence="4">FD-172 SS1</strain>
    </source>
</reference>
<evidence type="ECO:0000256" key="2">
    <source>
        <dbReference type="SAM" id="SignalP"/>
    </source>
</evidence>
<feature type="transmembrane region" description="Helical" evidence="1">
    <location>
        <begin position="64"/>
        <end position="88"/>
    </location>
</feature>
<dbReference type="HOGENOM" id="CLU_1895870_0_0_1"/>
<gene>
    <name evidence="3" type="ORF">BOTBODRAFT_601500</name>
</gene>
<name>A0A067MZD5_BOTB1</name>
<organism evidence="3 4">
    <name type="scientific">Botryobasidium botryosum (strain FD-172 SS1)</name>
    <dbReference type="NCBI Taxonomy" id="930990"/>
    <lineage>
        <taxon>Eukaryota</taxon>
        <taxon>Fungi</taxon>
        <taxon>Dikarya</taxon>
        <taxon>Basidiomycota</taxon>
        <taxon>Agaricomycotina</taxon>
        <taxon>Agaricomycetes</taxon>
        <taxon>Cantharellales</taxon>
        <taxon>Botryobasidiaceae</taxon>
        <taxon>Botryobasidium</taxon>
    </lineage>
</organism>
<proteinExistence type="predicted"/>
<dbReference type="EMBL" id="KL198024">
    <property type="protein sequence ID" value="KDQ17252.1"/>
    <property type="molecule type" value="Genomic_DNA"/>
</dbReference>
<dbReference type="Proteomes" id="UP000027195">
    <property type="component" value="Unassembled WGS sequence"/>
</dbReference>